<feature type="repeat" description="PPR" evidence="3">
    <location>
        <begin position="338"/>
        <end position="372"/>
    </location>
</feature>
<feature type="repeat" description="PPR" evidence="3">
    <location>
        <begin position="559"/>
        <end position="593"/>
    </location>
</feature>
<dbReference type="Pfam" id="PF13812">
    <property type="entry name" value="PPR_3"/>
    <property type="match status" value="1"/>
</dbReference>
<feature type="repeat" description="PPR" evidence="3">
    <location>
        <begin position="266"/>
        <end position="300"/>
    </location>
</feature>
<evidence type="ECO:0000256" key="1">
    <source>
        <dbReference type="ARBA" id="ARBA00007626"/>
    </source>
</evidence>
<comment type="similarity">
    <text evidence="1">Belongs to the PPR family. P subfamily.</text>
</comment>
<evidence type="ECO:0000256" key="2">
    <source>
        <dbReference type="ARBA" id="ARBA00022737"/>
    </source>
</evidence>
<dbReference type="PANTHER" id="PTHR47941">
    <property type="entry name" value="PENTATRICOPEPTIDE REPEAT-CONTAINING PROTEIN 3, MITOCHONDRIAL"/>
    <property type="match status" value="1"/>
</dbReference>
<feature type="repeat" description="PPR" evidence="3">
    <location>
        <begin position="697"/>
        <end position="731"/>
    </location>
</feature>
<dbReference type="Pfam" id="PF01535">
    <property type="entry name" value="PPR"/>
    <property type="match status" value="4"/>
</dbReference>
<feature type="compositionally biased region" description="Acidic residues" evidence="4">
    <location>
        <begin position="68"/>
        <end position="78"/>
    </location>
</feature>
<feature type="compositionally biased region" description="Low complexity" evidence="4">
    <location>
        <begin position="44"/>
        <end position="58"/>
    </location>
</feature>
<feature type="repeat" description="PPR" evidence="3">
    <location>
        <begin position="524"/>
        <end position="558"/>
    </location>
</feature>
<name>A0A1D1XLL3_9ARAE</name>
<dbReference type="InterPro" id="IPR002885">
    <property type="entry name" value="PPR_rpt"/>
</dbReference>
<feature type="repeat" description="PPR" evidence="3">
    <location>
        <begin position="448"/>
        <end position="482"/>
    </location>
</feature>
<feature type="repeat" description="PPR" evidence="3">
    <location>
        <begin position="190"/>
        <end position="224"/>
    </location>
</feature>
<evidence type="ECO:0000313" key="5">
    <source>
        <dbReference type="EMBL" id="JAT43268.1"/>
    </source>
</evidence>
<evidence type="ECO:0000256" key="4">
    <source>
        <dbReference type="SAM" id="MobiDB-lite"/>
    </source>
</evidence>
<feature type="region of interest" description="Disordered" evidence="4">
    <location>
        <begin position="44"/>
        <end position="79"/>
    </location>
</feature>
<dbReference type="NCBIfam" id="TIGR00756">
    <property type="entry name" value="PPR"/>
    <property type="match status" value="8"/>
</dbReference>
<protein>
    <submittedName>
        <fullName evidence="5">Pentatricopeptide repeat-containing protein At1g02060, chloroplastic</fullName>
    </submittedName>
</protein>
<gene>
    <name evidence="5" type="primary">At1g02060</name>
    <name evidence="5" type="ORF">g.3263</name>
</gene>
<dbReference type="AlphaFoldDB" id="A0A1D1XLL3"/>
<accession>A0A1D1XLL3</accession>
<reference evidence="5" key="1">
    <citation type="submission" date="2015-07" db="EMBL/GenBank/DDBJ databases">
        <title>Transcriptome Assembly of Anthurium amnicola.</title>
        <authorList>
            <person name="Suzuki J."/>
        </authorList>
    </citation>
    <scope>NUCLEOTIDE SEQUENCE</scope>
</reference>
<feature type="repeat" description="PPR" evidence="3">
    <location>
        <begin position="301"/>
        <end position="331"/>
    </location>
</feature>
<dbReference type="EMBL" id="GDJX01024668">
    <property type="protein sequence ID" value="JAT43268.1"/>
    <property type="molecule type" value="Transcribed_RNA"/>
</dbReference>
<dbReference type="InterPro" id="IPR011990">
    <property type="entry name" value="TPR-like_helical_dom_sf"/>
</dbReference>
<feature type="repeat" description="PPR" evidence="3">
    <location>
        <begin position="226"/>
        <end position="256"/>
    </location>
</feature>
<keyword evidence="2" id="KW-0677">Repeat</keyword>
<proteinExistence type="inferred from homology"/>
<dbReference type="PROSITE" id="PS51375">
    <property type="entry name" value="PPR"/>
    <property type="match status" value="10"/>
</dbReference>
<organism evidence="5">
    <name type="scientific">Anthurium amnicola</name>
    <dbReference type="NCBI Taxonomy" id="1678845"/>
    <lineage>
        <taxon>Eukaryota</taxon>
        <taxon>Viridiplantae</taxon>
        <taxon>Streptophyta</taxon>
        <taxon>Embryophyta</taxon>
        <taxon>Tracheophyta</taxon>
        <taxon>Spermatophyta</taxon>
        <taxon>Magnoliopsida</taxon>
        <taxon>Liliopsida</taxon>
        <taxon>Araceae</taxon>
        <taxon>Pothoideae</taxon>
        <taxon>Potheae</taxon>
        <taxon>Anthurium</taxon>
    </lineage>
</organism>
<feature type="repeat" description="PPR" evidence="3">
    <location>
        <begin position="413"/>
        <end position="447"/>
    </location>
</feature>
<dbReference type="Pfam" id="PF13041">
    <property type="entry name" value="PPR_2"/>
    <property type="match status" value="3"/>
</dbReference>
<dbReference type="Gene3D" id="1.25.40.10">
    <property type="entry name" value="Tetratricopeptide repeat domain"/>
    <property type="match status" value="5"/>
</dbReference>
<evidence type="ECO:0000256" key="3">
    <source>
        <dbReference type="PROSITE-ProRule" id="PRU00708"/>
    </source>
</evidence>
<sequence>MEPIVQKKSLRWYPNSIERERGSALMLRYQRRLVDLLLPSGGSAVTSSSSHSYRSSASPLTLPTVFEPPEDADFEGEAPADHSLPRTIAGLINGQPVPWPPHLESSLSALAPRLTQPAVVRALDLIKPPTAALRFFRWAQSRCRPRVSLDDRAHFKMLQVLCRCRNLSTATDFLLSLHSHTRTAGAGLLHDRFFNALIRAYGGYGRIRESVDLFRRMRDEFGVPPSVFSFNSLLSVLLRRGRTHSARKLFDDMVHPDGGHGAVNPDVCTFNILIRGFCLNSMVEEGFRLFKEMARWGCEPNVLTYNALLDGLCRVGKVRIAHNLLDGMRSKAPDIAPTVVSYTTVIRGYCGKRCIDEAVVLFREMVSAGIKPSSITYNTLIQGLCDAQRMDLIKRIIEEQESGADGGRGFKPDTCTFTTLITAYCNMGCVDGALKVFAKMTEMKVKSDSATYSVLIRALCQKEDFEAAEALLDEVLKKEVLTSRGVAPRLMAAYNPIFEYLCRNGKASKAGKVFHQLLAKGTVDMSSCKTLILGHCREGALRDGYQILVEMVRRDLVPDEETFEALIEGFLGKPDMGFAWKTLERMLNSGHRPKTSTFHSVLAGLLKKDSCIREACDLVAVMLERKIRQSVALSTEVVSSLFRNGADDKAFEILRLLYNNGYGVRMEELFGFVCQSQKFLEARDLLLFCLEQQQSLDVEVYGKVVRGLCQTGSAYDAFRLFYELTEKKVSLASSCLGDLEVALEAEGRLREAQFVSKRTIKEKHVDNN</sequence>